<dbReference type="EMBL" id="JACCCO010000004">
    <property type="protein sequence ID" value="NYF44701.1"/>
    <property type="molecule type" value="Genomic_DNA"/>
</dbReference>
<dbReference type="AlphaFoldDB" id="A0A852VE96"/>
<sequence length="45" mass="5003">MNCHCTPEKTCQCSACFAIHAAAHRQTTSPPPDQPAKRHLFGPRR</sequence>
<organism evidence="2 3">
    <name type="scientific">Streptosporangium sandarakinum</name>
    <dbReference type="NCBI Taxonomy" id="1260955"/>
    <lineage>
        <taxon>Bacteria</taxon>
        <taxon>Bacillati</taxon>
        <taxon>Actinomycetota</taxon>
        <taxon>Actinomycetes</taxon>
        <taxon>Streptosporangiales</taxon>
        <taxon>Streptosporangiaceae</taxon>
        <taxon>Streptosporangium</taxon>
    </lineage>
</organism>
<proteinExistence type="predicted"/>
<protein>
    <submittedName>
        <fullName evidence="2">Uncharacterized protein</fullName>
    </submittedName>
</protein>
<evidence type="ECO:0000313" key="2">
    <source>
        <dbReference type="EMBL" id="NYF44701.1"/>
    </source>
</evidence>
<evidence type="ECO:0000256" key="1">
    <source>
        <dbReference type="SAM" id="MobiDB-lite"/>
    </source>
</evidence>
<reference evidence="2 3" key="1">
    <citation type="submission" date="2020-07" db="EMBL/GenBank/DDBJ databases">
        <title>Sequencing the genomes of 1000 actinobacteria strains.</title>
        <authorList>
            <person name="Klenk H.-P."/>
        </authorList>
    </citation>
    <scope>NUCLEOTIDE SEQUENCE [LARGE SCALE GENOMIC DNA]</scope>
    <source>
        <strain evidence="2 3">DSM 45763</strain>
    </source>
</reference>
<gene>
    <name evidence="2" type="ORF">HDA43_006943</name>
</gene>
<comment type="caution">
    <text evidence="2">The sequence shown here is derived from an EMBL/GenBank/DDBJ whole genome shotgun (WGS) entry which is preliminary data.</text>
</comment>
<accession>A0A852VE96</accession>
<keyword evidence="3" id="KW-1185">Reference proteome</keyword>
<evidence type="ECO:0000313" key="3">
    <source>
        <dbReference type="Proteomes" id="UP000576393"/>
    </source>
</evidence>
<feature type="region of interest" description="Disordered" evidence="1">
    <location>
        <begin position="24"/>
        <end position="45"/>
    </location>
</feature>
<name>A0A852VE96_9ACTN</name>
<dbReference type="Proteomes" id="UP000576393">
    <property type="component" value="Unassembled WGS sequence"/>
</dbReference>